<dbReference type="Pfam" id="PF04055">
    <property type="entry name" value="Radical_SAM"/>
    <property type="match status" value="1"/>
</dbReference>
<keyword evidence="6" id="KW-0004">4Fe-4S</keyword>
<comment type="pathway">
    <text evidence="3">Cofactor biosynthesis; molybdopterin biosynthesis.</text>
</comment>
<dbReference type="Pfam" id="PF01967">
    <property type="entry name" value="MoaC"/>
    <property type="match status" value="1"/>
</dbReference>
<keyword evidence="13" id="KW-0501">Molybdenum cofactor biosynthesis</keyword>
<keyword evidence="16" id="KW-1133">Transmembrane helix</keyword>
<feature type="transmembrane region" description="Helical" evidence="16">
    <location>
        <begin position="665"/>
        <end position="692"/>
    </location>
</feature>
<organism evidence="18 19">
    <name type="scientific">Ceratobasidium theobromae</name>
    <dbReference type="NCBI Taxonomy" id="1582974"/>
    <lineage>
        <taxon>Eukaryota</taxon>
        <taxon>Fungi</taxon>
        <taxon>Dikarya</taxon>
        <taxon>Basidiomycota</taxon>
        <taxon>Agaricomycotina</taxon>
        <taxon>Agaricomycetes</taxon>
        <taxon>Cantharellales</taxon>
        <taxon>Ceratobasidiaceae</taxon>
        <taxon>Ceratobasidium</taxon>
    </lineage>
</organism>
<evidence type="ECO:0000256" key="3">
    <source>
        <dbReference type="ARBA" id="ARBA00005046"/>
    </source>
</evidence>
<dbReference type="Proteomes" id="UP000383932">
    <property type="component" value="Unassembled WGS sequence"/>
</dbReference>
<evidence type="ECO:0000256" key="4">
    <source>
        <dbReference type="ARBA" id="ARBA00008484"/>
    </source>
</evidence>
<dbReference type="InterPro" id="IPR000385">
    <property type="entry name" value="MoaA_NifB_PqqE_Fe-S-bd_CS"/>
</dbReference>
<evidence type="ECO:0000256" key="13">
    <source>
        <dbReference type="ARBA" id="ARBA00023150"/>
    </source>
</evidence>
<dbReference type="AlphaFoldDB" id="A0A5N5QJ21"/>
<dbReference type="SFLD" id="SFLDG01383">
    <property type="entry name" value="cyclic_pyranopterin_phosphate"/>
    <property type="match status" value="1"/>
</dbReference>
<evidence type="ECO:0000259" key="17">
    <source>
        <dbReference type="PROSITE" id="PS51918"/>
    </source>
</evidence>
<evidence type="ECO:0000256" key="5">
    <source>
        <dbReference type="ARBA" id="ARBA00009862"/>
    </source>
</evidence>
<dbReference type="InterPro" id="IPR007197">
    <property type="entry name" value="rSAM"/>
</dbReference>
<evidence type="ECO:0000256" key="16">
    <source>
        <dbReference type="SAM" id="Phobius"/>
    </source>
</evidence>
<dbReference type="Gene3D" id="3.20.20.70">
    <property type="entry name" value="Aldolase class I"/>
    <property type="match status" value="1"/>
</dbReference>
<dbReference type="InterPro" id="IPR058240">
    <property type="entry name" value="rSAM_sf"/>
</dbReference>
<dbReference type="Pfam" id="PF06463">
    <property type="entry name" value="Mob_synth_C"/>
    <property type="match status" value="1"/>
</dbReference>
<dbReference type="GO" id="GO:0005525">
    <property type="term" value="F:GTP binding"/>
    <property type="evidence" value="ECO:0007669"/>
    <property type="project" value="UniProtKB-KW"/>
</dbReference>
<dbReference type="InterPro" id="IPR006638">
    <property type="entry name" value="Elp3/MiaA/NifB-like_rSAM"/>
</dbReference>
<keyword evidence="10" id="KW-0408">Iron</keyword>
<dbReference type="GO" id="GO:0061799">
    <property type="term" value="F:cyclic pyranopterin monophosphate synthase activity"/>
    <property type="evidence" value="ECO:0007669"/>
    <property type="project" value="UniProtKB-EC"/>
</dbReference>
<dbReference type="GO" id="GO:0061798">
    <property type="term" value="F:GTP 3',8'-cyclase activity"/>
    <property type="evidence" value="ECO:0007669"/>
    <property type="project" value="UniProtKB-EC"/>
</dbReference>
<accession>A0A5N5QJ21</accession>
<comment type="similarity">
    <text evidence="5">In the N-terminal section; belongs to the radical SAM superfamily. MoaA family.</text>
</comment>
<comment type="cofactor">
    <cofactor evidence="2">
        <name>[4Fe-4S] cluster</name>
        <dbReference type="ChEBI" id="CHEBI:49883"/>
    </cofactor>
</comment>
<evidence type="ECO:0000256" key="2">
    <source>
        <dbReference type="ARBA" id="ARBA00001966"/>
    </source>
</evidence>
<keyword evidence="14" id="KW-0456">Lyase</keyword>
<dbReference type="CDD" id="cd21117">
    <property type="entry name" value="Twitch_MoaA"/>
    <property type="match status" value="1"/>
</dbReference>
<dbReference type="GO" id="GO:0051539">
    <property type="term" value="F:4 iron, 4 sulfur cluster binding"/>
    <property type="evidence" value="ECO:0007669"/>
    <property type="project" value="UniProtKB-KW"/>
</dbReference>
<dbReference type="SUPFAM" id="SSF102114">
    <property type="entry name" value="Radical SAM enzymes"/>
    <property type="match status" value="1"/>
</dbReference>
<reference evidence="18 19" key="1">
    <citation type="journal article" date="2019" name="Fungal Biol. Biotechnol.">
        <title>Draft genome sequence of fastidious pathogen Ceratobasidium theobromae, which causes vascular-streak dieback in Theobroma cacao.</title>
        <authorList>
            <person name="Ali S.S."/>
            <person name="Asman A."/>
            <person name="Shao J."/>
            <person name="Firmansyah A.P."/>
            <person name="Susilo A.W."/>
            <person name="Rosmana A."/>
            <person name="McMahon P."/>
            <person name="Junaid M."/>
            <person name="Guest D."/>
            <person name="Kheng T.Y."/>
            <person name="Meinhardt L.W."/>
            <person name="Bailey B.A."/>
        </authorList>
    </citation>
    <scope>NUCLEOTIDE SEQUENCE [LARGE SCALE GENOMIC DNA]</scope>
    <source>
        <strain evidence="18 19">CT2</strain>
    </source>
</reference>
<dbReference type="PROSITE" id="PS01305">
    <property type="entry name" value="MOAA_NIFB_PQQE"/>
    <property type="match status" value="1"/>
</dbReference>
<dbReference type="CDD" id="cd01420">
    <property type="entry name" value="MoaC_PE"/>
    <property type="match status" value="1"/>
</dbReference>
<dbReference type="NCBIfam" id="TIGR00581">
    <property type="entry name" value="moaC"/>
    <property type="match status" value="1"/>
</dbReference>
<dbReference type="InterPro" id="IPR047594">
    <property type="entry name" value="MoaC_bact/euk"/>
</dbReference>
<dbReference type="InterPro" id="IPR013785">
    <property type="entry name" value="Aldolase_TIM"/>
</dbReference>
<gene>
    <name evidence="18" type="ORF">CTheo_4814</name>
</gene>
<dbReference type="PANTHER" id="PTHR22960">
    <property type="entry name" value="MOLYBDOPTERIN COFACTOR SYNTHESIS PROTEIN A"/>
    <property type="match status" value="1"/>
</dbReference>
<protein>
    <submittedName>
        <fullName evidence="18">Molybdenum cofactor biosynthesis protein</fullName>
    </submittedName>
</protein>
<evidence type="ECO:0000256" key="7">
    <source>
        <dbReference type="ARBA" id="ARBA00022691"/>
    </source>
</evidence>
<dbReference type="NCBIfam" id="NF006870">
    <property type="entry name" value="PRK09364.1"/>
    <property type="match status" value="1"/>
</dbReference>
<dbReference type="Gene3D" id="3.30.70.640">
    <property type="entry name" value="Molybdopterin cofactor biosynthesis C (MoaC) domain"/>
    <property type="match status" value="1"/>
</dbReference>
<dbReference type="SFLD" id="SFLDG01386">
    <property type="entry name" value="main_SPASM_domain-containing"/>
    <property type="match status" value="1"/>
</dbReference>
<dbReference type="GO" id="GO:0006777">
    <property type="term" value="P:Mo-molybdopterin cofactor biosynthetic process"/>
    <property type="evidence" value="ECO:0007669"/>
    <property type="project" value="UniProtKB-KW"/>
</dbReference>
<evidence type="ECO:0000256" key="10">
    <source>
        <dbReference type="ARBA" id="ARBA00023004"/>
    </source>
</evidence>
<dbReference type="EMBL" id="SSOP01000091">
    <property type="protein sequence ID" value="KAB5591745.1"/>
    <property type="molecule type" value="Genomic_DNA"/>
</dbReference>
<dbReference type="CDD" id="cd01335">
    <property type="entry name" value="Radical_SAM"/>
    <property type="match status" value="1"/>
</dbReference>
<evidence type="ECO:0000256" key="12">
    <source>
        <dbReference type="ARBA" id="ARBA00023134"/>
    </source>
</evidence>
<dbReference type="PROSITE" id="PS51918">
    <property type="entry name" value="RADICAL_SAM"/>
    <property type="match status" value="1"/>
</dbReference>
<keyword evidence="12" id="KW-0342">GTP-binding</keyword>
<keyword evidence="19" id="KW-1185">Reference proteome</keyword>
<evidence type="ECO:0000313" key="18">
    <source>
        <dbReference type="EMBL" id="KAB5591745.1"/>
    </source>
</evidence>
<dbReference type="InterPro" id="IPR002820">
    <property type="entry name" value="Mopterin_CF_biosynth-C_dom"/>
</dbReference>
<dbReference type="InterPro" id="IPR023045">
    <property type="entry name" value="MoaC"/>
</dbReference>
<evidence type="ECO:0000256" key="11">
    <source>
        <dbReference type="ARBA" id="ARBA00023014"/>
    </source>
</evidence>
<dbReference type="SFLD" id="SFLDS00029">
    <property type="entry name" value="Radical_SAM"/>
    <property type="match status" value="1"/>
</dbReference>
<keyword evidence="7" id="KW-0949">S-adenosyl-L-methionine</keyword>
<dbReference type="InterPro" id="IPR010505">
    <property type="entry name" value="MoaA_twitch"/>
</dbReference>
<comment type="similarity">
    <text evidence="4">In the C-terminal section; belongs to the MoaC family.</text>
</comment>
<evidence type="ECO:0000256" key="9">
    <source>
        <dbReference type="ARBA" id="ARBA00022741"/>
    </source>
</evidence>
<evidence type="ECO:0000256" key="8">
    <source>
        <dbReference type="ARBA" id="ARBA00022723"/>
    </source>
</evidence>
<dbReference type="InterPro" id="IPR050105">
    <property type="entry name" value="MoCo_biosynth_MoaA/MoaC"/>
</dbReference>
<evidence type="ECO:0000256" key="6">
    <source>
        <dbReference type="ARBA" id="ARBA00022485"/>
    </source>
</evidence>
<name>A0A5N5QJ21_9AGAM</name>
<keyword evidence="8" id="KW-0479">Metal-binding</keyword>
<proteinExistence type="inferred from homology"/>
<comment type="catalytic activity">
    <reaction evidence="15">
        <text>GTP + AH2 + S-adenosyl-L-methionine = (8S)-3',8-cyclo-7,8-dihydroguanosine 5'-triphosphate + 5'-deoxyadenosine + L-methionine + A + H(+)</text>
        <dbReference type="Rhea" id="RHEA:49576"/>
        <dbReference type="ChEBI" id="CHEBI:13193"/>
        <dbReference type="ChEBI" id="CHEBI:15378"/>
        <dbReference type="ChEBI" id="CHEBI:17319"/>
        <dbReference type="ChEBI" id="CHEBI:17499"/>
        <dbReference type="ChEBI" id="CHEBI:37565"/>
        <dbReference type="ChEBI" id="CHEBI:57844"/>
        <dbReference type="ChEBI" id="CHEBI:59789"/>
        <dbReference type="ChEBI" id="CHEBI:131766"/>
        <dbReference type="EC" id="4.1.99.22"/>
    </reaction>
</comment>
<evidence type="ECO:0000313" key="19">
    <source>
        <dbReference type="Proteomes" id="UP000383932"/>
    </source>
</evidence>
<dbReference type="NCBIfam" id="TIGR02666">
    <property type="entry name" value="moaA"/>
    <property type="match status" value="1"/>
</dbReference>
<keyword evidence="16" id="KW-0812">Transmembrane</keyword>
<dbReference type="PANTHER" id="PTHR22960:SF0">
    <property type="entry name" value="MOLYBDENUM COFACTOR BIOSYNTHESIS PROTEIN 1"/>
    <property type="match status" value="1"/>
</dbReference>
<evidence type="ECO:0000256" key="15">
    <source>
        <dbReference type="ARBA" id="ARBA00048697"/>
    </source>
</evidence>
<evidence type="ECO:0000256" key="14">
    <source>
        <dbReference type="ARBA" id="ARBA00023239"/>
    </source>
</evidence>
<dbReference type="SMART" id="SM00729">
    <property type="entry name" value="Elp3"/>
    <property type="match status" value="1"/>
</dbReference>
<keyword evidence="11" id="KW-0411">Iron-sulfur</keyword>
<dbReference type="OrthoDB" id="429626at2759"/>
<dbReference type="InterPro" id="IPR036522">
    <property type="entry name" value="MoaC_sf"/>
</dbReference>
<keyword evidence="9" id="KW-0547">Nucleotide-binding</keyword>
<evidence type="ECO:0000256" key="1">
    <source>
        <dbReference type="ARBA" id="ARBA00001637"/>
    </source>
</evidence>
<keyword evidence="16" id="KW-0472">Membrane</keyword>
<dbReference type="SFLD" id="SFLDG01067">
    <property type="entry name" value="SPASM/twitch_domain_containing"/>
    <property type="match status" value="1"/>
</dbReference>
<dbReference type="UniPathway" id="UPA00344"/>
<dbReference type="GO" id="GO:0046872">
    <property type="term" value="F:metal ion binding"/>
    <property type="evidence" value="ECO:0007669"/>
    <property type="project" value="UniProtKB-KW"/>
</dbReference>
<comment type="catalytic activity">
    <reaction evidence="1">
        <text>(8S)-3',8-cyclo-7,8-dihydroguanosine 5'-triphosphate = cyclic pyranopterin phosphate + diphosphate</text>
        <dbReference type="Rhea" id="RHEA:49580"/>
        <dbReference type="ChEBI" id="CHEBI:33019"/>
        <dbReference type="ChEBI" id="CHEBI:59648"/>
        <dbReference type="ChEBI" id="CHEBI:131766"/>
        <dbReference type="EC" id="4.6.1.17"/>
    </reaction>
</comment>
<dbReference type="SUPFAM" id="SSF55040">
    <property type="entry name" value="Molybdenum cofactor biosynthesis protein C, MoaC"/>
    <property type="match status" value="1"/>
</dbReference>
<dbReference type="InterPro" id="IPR013483">
    <property type="entry name" value="MoaA"/>
</dbReference>
<dbReference type="InterPro" id="IPR040064">
    <property type="entry name" value="MoaA-like"/>
</dbReference>
<comment type="caution">
    <text evidence="18">The sequence shown here is derived from an EMBL/GenBank/DDBJ whole genome shotgun (WGS) entry which is preliminary data.</text>
</comment>
<feature type="domain" description="Radical SAM core" evidence="17">
    <location>
        <begin position="71"/>
        <end position="296"/>
    </location>
</feature>
<sequence>MCHPYSDSHRRSSAAPSPQALGVSDFHGYLQSGFAEFEPPQPDAMIARRAAIQARIARIDRDAGTVPLIDSFGRKHDYLRISLTERCNLRCRYCMPEEGVPLSPSGNILTNNEVVRLARVFVQHGVNKIRLTGGEPTLRQGLPELIQDLRGLGVKQIGMTSNGIALWRKLPELVQSGLTHLNLSLDTLDPAKFERVTLRRGHDKVLKSLHTALSLYRSPGYAGPHLESVKLNTVLIRHVNDSEIARFLALTRVNPLSVRFIEFMPFAGNQWNADSVVTASELLQRARELVRGGWFEDHPVRDQGEEEEEVVALPREPTDTARTYRIRGFVGTFGFISSMSDDFCKGCNRLRITADGNLKPCLFDQQETPLRELLRSSSPHAEQDLVAAIRRAVDGKFAKHGVPGSTFSSPEDEHDQGTVRDAGAKIGERLARPMILIGESFKLWRNSVVRKLTHREFPLLHVRWNHSSPRSDLTHIDPRTGRARMVDVSSKRVTLRTAIAVGRIIIPKHAYNLITLPPNSDPTPTLRRGKPGKGDVLATAQIAGIMAAKRTSDLIPLCHPLLLDSVNVVLEPEENQGVYSVSVRATVRVRSRTGVEMEALTAAGVALLTVWDMLKAVAGQEMTIEGVYVARKEGGASGLFERSSVRVGNKDGSEAKGSLRQLSSYVGTGVGIGVGIGVVAILSVLSVVYITAERDQTCGNNMLTSGIGVIMLRLSCSGLRKPASGI</sequence>